<dbReference type="Proteomes" id="UP000431485">
    <property type="component" value="Unassembled WGS sequence"/>
</dbReference>
<protein>
    <submittedName>
        <fullName evidence="2">Terminase</fullName>
    </submittedName>
</protein>
<dbReference type="OrthoDB" id="574431at2"/>
<proteinExistence type="predicted"/>
<keyword evidence="3" id="KW-1185">Reference proteome</keyword>
<evidence type="ECO:0000313" key="2">
    <source>
        <dbReference type="EMBL" id="MTD19440.1"/>
    </source>
</evidence>
<keyword evidence="1" id="KW-1133">Transmembrane helix</keyword>
<dbReference type="EMBL" id="WLYI01000011">
    <property type="protein sequence ID" value="MTD19440.1"/>
    <property type="molecule type" value="Genomic_DNA"/>
</dbReference>
<accession>A0A7X2UYT6</accession>
<feature type="transmembrane region" description="Helical" evidence="1">
    <location>
        <begin position="50"/>
        <end position="68"/>
    </location>
</feature>
<keyword evidence="1" id="KW-0472">Membrane</keyword>
<evidence type="ECO:0000313" key="3">
    <source>
        <dbReference type="Proteomes" id="UP000431485"/>
    </source>
</evidence>
<name>A0A7X2UYT6_9PSED</name>
<reference evidence="2 3" key="1">
    <citation type="submission" date="2019-11" db="EMBL/GenBank/DDBJ databases">
        <title>Pseudmonas karstica sp. nov. and Pseudomonas spelaei sp. nov. from caves.</title>
        <authorList>
            <person name="Zeman M."/>
        </authorList>
    </citation>
    <scope>NUCLEOTIDE SEQUENCE [LARGE SCALE GENOMIC DNA]</scope>
    <source>
        <strain evidence="2 3">CCM 7891</strain>
    </source>
</reference>
<gene>
    <name evidence="2" type="ORF">GIR22_09835</name>
</gene>
<dbReference type="AlphaFoldDB" id="A0A7X2UYT6"/>
<evidence type="ECO:0000256" key="1">
    <source>
        <dbReference type="SAM" id="Phobius"/>
    </source>
</evidence>
<sequence length="90" mass="9730">MGKRHPNLPAWQWRTPPRSHQHGTNHALQLIALPLFTIGFLLMVSGVFSLNLASVAVGVVGLLAAVALQHHGRNLEARASEASSDQHLLV</sequence>
<organism evidence="2 3">
    <name type="scientific">Pseudomonas karstica</name>
    <dbReference type="NCBI Taxonomy" id="1055468"/>
    <lineage>
        <taxon>Bacteria</taxon>
        <taxon>Pseudomonadati</taxon>
        <taxon>Pseudomonadota</taxon>
        <taxon>Gammaproteobacteria</taxon>
        <taxon>Pseudomonadales</taxon>
        <taxon>Pseudomonadaceae</taxon>
        <taxon>Pseudomonas</taxon>
    </lineage>
</organism>
<keyword evidence="1" id="KW-0812">Transmembrane</keyword>
<comment type="caution">
    <text evidence="2">The sequence shown here is derived from an EMBL/GenBank/DDBJ whole genome shotgun (WGS) entry which is preliminary data.</text>
</comment>